<reference evidence="2 3" key="1">
    <citation type="submission" date="2024-01" db="EMBL/GenBank/DDBJ databases">
        <title>The genomes of 5 underutilized Papilionoideae crops provide insights into root nodulation and disease resistanc.</title>
        <authorList>
            <person name="Jiang F."/>
        </authorList>
    </citation>
    <scope>NUCLEOTIDE SEQUENCE [LARGE SCALE GENOMIC DNA]</scope>
    <source>
        <strain evidence="2">JINMINGXINNONG_FW02</strain>
        <tissue evidence="2">Leaves</tissue>
    </source>
</reference>
<evidence type="ECO:0000313" key="3">
    <source>
        <dbReference type="Proteomes" id="UP001374584"/>
    </source>
</evidence>
<dbReference type="Proteomes" id="UP001374584">
    <property type="component" value="Unassembled WGS sequence"/>
</dbReference>
<proteinExistence type="predicted"/>
<feature type="region of interest" description="Disordered" evidence="1">
    <location>
        <begin position="1"/>
        <end position="24"/>
    </location>
</feature>
<gene>
    <name evidence="2" type="ORF">VNO80_29316</name>
</gene>
<organism evidence="2 3">
    <name type="scientific">Phaseolus coccineus</name>
    <name type="common">Scarlet runner bean</name>
    <name type="synonym">Phaseolus multiflorus</name>
    <dbReference type="NCBI Taxonomy" id="3886"/>
    <lineage>
        <taxon>Eukaryota</taxon>
        <taxon>Viridiplantae</taxon>
        <taxon>Streptophyta</taxon>
        <taxon>Embryophyta</taxon>
        <taxon>Tracheophyta</taxon>
        <taxon>Spermatophyta</taxon>
        <taxon>Magnoliopsida</taxon>
        <taxon>eudicotyledons</taxon>
        <taxon>Gunneridae</taxon>
        <taxon>Pentapetalae</taxon>
        <taxon>rosids</taxon>
        <taxon>fabids</taxon>
        <taxon>Fabales</taxon>
        <taxon>Fabaceae</taxon>
        <taxon>Papilionoideae</taxon>
        <taxon>50 kb inversion clade</taxon>
        <taxon>NPAAA clade</taxon>
        <taxon>indigoferoid/millettioid clade</taxon>
        <taxon>Phaseoleae</taxon>
        <taxon>Phaseolus</taxon>
    </lineage>
</organism>
<sequence length="100" mass="11256">MHGPSSQGKRVRGVKWKQRHAQSSREREKVVGSCEFMGNVNLVNIQKSIAFVRHYLSCSWILMSKGKEVGNTMNCEEKGRRLVLGGSQPQSWVSGFRCAC</sequence>
<dbReference type="EMBL" id="JAYMYR010000011">
    <property type="protein sequence ID" value="KAK7332563.1"/>
    <property type="molecule type" value="Genomic_DNA"/>
</dbReference>
<name>A0AAN9LE60_PHACN</name>
<keyword evidence="3" id="KW-1185">Reference proteome</keyword>
<dbReference type="AlphaFoldDB" id="A0AAN9LE60"/>
<accession>A0AAN9LE60</accession>
<evidence type="ECO:0000313" key="2">
    <source>
        <dbReference type="EMBL" id="KAK7332563.1"/>
    </source>
</evidence>
<protein>
    <submittedName>
        <fullName evidence="2">Uncharacterized protein</fullName>
    </submittedName>
</protein>
<feature type="compositionally biased region" description="Basic residues" evidence="1">
    <location>
        <begin position="9"/>
        <end position="22"/>
    </location>
</feature>
<evidence type="ECO:0000256" key="1">
    <source>
        <dbReference type="SAM" id="MobiDB-lite"/>
    </source>
</evidence>
<comment type="caution">
    <text evidence="2">The sequence shown here is derived from an EMBL/GenBank/DDBJ whole genome shotgun (WGS) entry which is preliminary data.</text>
</comment>